<accession>A0ABY4HWT6</accession>
<keyword evidence="5" id="KW-1185">Reference proteome</keyword>
<feature type="transmembrane region" description="Helical" evidence="1">
    <location>
        <begin position="94"/>
        <end position="115"/>
    </location>
</feature>
<dbReference type="Pfam" id="PF04773">
    <property type="entry name" value="FecR"/>
    <property type="match status" value="1"/>
</dbReference>
<dbReference type="PANTHER" id="PTHR30273:SF2">
    <property type="entry name" value="PROTEIN FECR"/>
    <property type="match status" value="1"/>
</dbReference>
<feature type="domain" description="FecR protein" evidence="2">
    <location>
        <begin position="193"/>
        <end position="288"/>
    </location>
</feature>
<dbReference type="EMBL" id="CP095855">
    <property type="protein sequence ID" value="UPK68042.1"/>
    <property type="molecule type" value="Genomic_DNA"/>
</dbReference>
<dbReference type="Pfam" id="PF16344">
    <property type="entry name" value="FecR_C"/>
    <property type="match status" value="1"/>
</dbReference>
<dbReference type="Gene3D" id="3.55.50.30">
    <property type="match status" value="1"/>
</dbReference>
<evidence type="ECO:0000313" key="4">
    <source>
        <dbReference type="EMBL" id="UPK68042.1"/>
    </source>
</evidence>
<keyword evidence="1" id="KW-0472">Membrane</keyword>
<sequence>MTTDKFQLLLERYLNGRLSNRELARFLAALDQIEHQEQVLKYLEAELQETTVAPDEEFAEKSYEALVQLINNRMQDPGSSIALSPKKWRIDSQFFRYAAIVLGIVMVSVIGYWLINKQRDVQTPYVERKVPQQLDSLRQTYMILEDGTVLILDSSALKSKHLQDIGATVDLKNRRLLFQTGGQRPGSSQGINTLVTPRGCQYSVLLPDSSSVWLNALSQLQFPAQFGDRDRRVTLSGEGFFEVNKSAGRSFQVAAGTVTIRVLGTQFNVQAYNSEPTLRTTIIHGKVQVSNDRENYAISAGTTLVISGTHWKASRTPDASQVIAWKQQLFDFRKAELHTIMPELSRWYDISYELPPNIHKTFTGKISRTADIATVLEILKASGIRYRQEGKKIVFL</sequence>
<name>A0ABY4HWT6_CHIFI</name>
<dbReference type="Gene3D" id="2.60.120.1440">
    <property type="match status" value="1"/>
</dbReference>
<keyword evidence="1" id="KW-0812">Transmembrane</keyword>
<proteinExistence type="predicted"/>
<dbReference type="InterPro" id="IPR032508">
    <property type="entry name" value="FecR_C"/>
</dbReference>
<keyword evidence="1" id="KW-1133">Transmembrane helix</keyword>
<evidence type="ECO:0000313" key="5">
    <source>
        <dbReference type="Proteomes" id="UP000830198"/>
    </source>
</evidence>
<evidence type="ECO:0000259" key="3">
    <source>
        <dbReference type="Pfam" id="PF16344"/>
    </source>
</evidence>
<gene>
    <name evidence="4" type="ORF">MYF79_24120</name>
</gene>
<dbReference type="Proteomes" id="UP000830198">
    <property type="component" value="Chromosome"/>
</dbReference>
<evidence type="ECO:0000256" key="1">
    <source>
        <dbReference type="SAM" id="Phobius"/>
    </source>
</evidence>
<reference evidence="4 5" key="1">
    <citation type="submission" date="2022-04" db="EMBL/GenBank/DDBJ databases">
        <title>The arsenic-methylating capacity of Chitinophaga filiformis YT5 during chitin decomposition.</title>
        <authorList>
            <person name="Chen G."/>
            <person name="Liang Y."/>
        </authorList>
    </citation>
    <scope>NUCLEOTIDE SEQUENCE [LARGE SCALE GENOMIC DNA]</scope>
    <source>
        <strain evidence="4 5">YT5</strain>
    </source>
</reference>
<feature type="domain" description="Protein FecR C-terminal" evidence="3">
    <location>
        <begin position="330"/>
        <end position="394"/>
    </location>
</feature>
<dbReference type="InterPro" id="IPR006860">
    <property type="entry name" value="FecR"/>
</dbReference>
<dbReference type="RefSeq" id="WP_247810383.1">
    <property type="nucleotide sequence ID" value="NZ_CP095855.1"/>
</dbReference>
<dbReference type="InterPro" id="IPR012373">
    <property type="entry name" value="Ferrdict_sens_TM"/>
</dbReference>
<dbReference type="PANTHER" id="PTHR30273">
    <property type="entry name" value="PERIPLASMIC SIGNAL SENSOR AND SIGMA FACTOR ACTIVATOR FECR-RELATED"/>
    <property type="match status" value="1"/>
</dbReference>
<evidence type="ECO:0000259" key="2">
    <source>
        <dbReference type="Pfam" id="PF04773"/>
    </source>
</evidence>
<protein>
    <submittedName>
        <fullName evidence="4">FecR family protein</fullName>
    </submittedName>
</protein>
<organism evidence="4 5">
    <name type="scientific">Chitinophaga filiformis</name>
    <name type="common">Myxococcus filiformis</name>
    <name type="synonym">Flexibacter filiformis</name>
    <dbReference type="NCBI Taxonomy" id="104663"/>
    <lineage>
        <taxon>Bacteria</taxon>
        <taxon>Pseudomonadati</taxon>
        <taxon>Bacteroidota</taxon>
        <taxon>Chitinophagia</taxon>
        <taxon>Chitinophagales</taxon>
        <taxon>Chitinophagaceae</taxon>
        <taxon>Chitinophaga</taxon>
    </lineage>
</organism>